<protein>
    <submittedName>
        <fullName evidence="1">Uncharacterized protein</fullName>
    </submittedName>
</protein>
<evidence type="ECO:0000313" key="2">
    <source>
        <dbReference type="Proteomes" id="UP000798662"/>
    </source>
</evidence>
<gene>
    <name evidence="1" type="ORF">I4F81_002744</name>
</gene>
<accession>A0ACC3BQF1</accession>
<reference evidence="1" key="1">
    <citation type="submission" date="2019-11" db="EMBL/GenBank/DDBJ databases">
        <title>Nori genome reveals adaptations in red seaweeds to the harsh intertidal environment.</title>
        <authorList>
            <person name="Wang D."/>
            <person name="Mao Y."/>
        </authorList>
    </citation>
    <scope>NUCLEOTIDE SEQUENCE</scope>
    <source>
        <tissue evidence="1">Gametophyte</tissue>
    </source>
</reference>
<dbReference type="EMBL" id="CM020618">
    <property type="protein sequence ID" value="KAK1860155.1"/>
    <property type="molecule type" value="Genomic_DNA"/>
</dbReference>
<proteinExistence type="predicted"/>
<dbReference type="Proteomes" id="UP000798662">
    <property type="component" value="Chromosome 1"/>
</dbReference>
<sequence length="173" mass="18822">MSSLCEHYKDKVSFGFTAPGILLATGTIFHHITCDNHKAVLEAVDKKIAKNLKMFAGSTVAMASCAAGFKVVTAGVSTVFVSVPVAGLLAFNASAIHKQAMRRNDIALLIKDQFAHIQYNNAGQPLQSSFCSTCQARGSPYEYRMQSKAMEKQAFRRVYDSVSKKSSRMLCSA</sequence>
<comment type="caution">
    <text evidence="1">The sequence shown here is derived from an EMBL/GenBank/DDBJ whole genome shotgun (WGS) entry which is preliminary data.</text>
</comment>
<name>A0ACC3BQF1_PYRYE</name>
<evidence type="ECO:0000313" key="1">
    <source>
        <dbReference type="EMBL" id="KAK1860155.1"/>
    </source>
</evidence>
<organism evidence="1 2">
    <name type="scientific">Pyropia yezoensis</name>
    <name type="common">Susabi-nori</name>
    <name type="synonym">Porphyra yezoensis</name>
    <dbReference type="NCBI Taxonomy" id="2788"/>
    <lineage>
        <taxon>Eukaryota</taxon>
        <taxon>Rhodophyta</taxon>
        <taxon>Bangiophyceae</taxon>
        <taxon>Bangiales</taxon>
        <taxon>Bangiaceae</taxon>
        <taxon>Pyropia</taxon>
    </lineage>
</organism>
<keyword evidence="2" id="KW-1185">Reference proteome</keyword>